<proteinExistence type="predicted"/>
<dbReference type="Proteomes" id="UP000295531">
    <property type="component" value="Unassembled WGS sequence"/>
</dbReference>
<feature type="transmembrane region" description="Helical" evidence="1">
    <location>
        <begin position="6"/>
        <end position="28"/>
    </location>
</feature>
<accession>A0A4R6PL93</accession>
<evidence type="ECO:0000256" key="1">
    <source>
        <dbReference type="SAM" id="Phobius"/>
    </source>
</evidence>
<keyword evidence="1" id="KW-0472">Membrane</keyword>
<protein>
    <submittedName>
        <fullName evidence="2">Uncharacterized protein</fullName>
    </submittedName>
</protein>
<dbReference type="EMBL" id="SNXI01000004">
    <property type="protein sequence ID" value="TDP38967.1"/>
    <property type="molecule type" value="Genomic_DNA"/>
</dbReference>
<sequence length="135" mass="15394">MPRGMTLISSVAALAVAATLSLVWINLWQQQQQLQRMQQWQHALLQLKQAQRAFFKQQQRFALNQDELLSAGLLPHRLSFPETAEWRFQPQQHVLLMQTEVALAAPRLLLGDAGNPPAYNWQPPTLTVKVIGYVN</sequence>
<gene>
    <name evidence="2" type="ORF">DEU29_10467</name>
</gene>
<dbReference type="RefSeq" id="WP_133539073.1">
    <property type="nucleotide sequence ID" value="NZ_SNXI01000004.1"/>
</dbReference>
<comment type="caution">
    <text evidence="2">The sequence shown here is derived from an EMBL/GenBank/DDBJ whole genome shotgun (WGS) entry which is preliminary data.</text>
</comment>
<dbReference type="AlphaFoldDB" id="A0A4R6PL93"/>
<reference evidence="2 3" key="1">
    <citation type="submission" date="2019-03" db="EMBL/GenBank/DDBJ databases">
        <title>Freshwater and sediment microbial communities from various areas in North America, analyzing microbe dynamics in response to fracking.</title>
        <authorList>
            <person name="Lamendella R."/>
        </authorList>
    </citation>
    <scope>NUCLEOTIDE SEQUENCE [LARGE SCALE GENOMIC DNA]</scope>
    <source>
        <strain evidence="2 3">18_TX</strain>
    </source>
</reference>
<dbReference type="OrthoDB" id="10010842at2"/>
<keyword evidence="3" id="KW-1185">Reference proteome</keyword>
<keyword evidence="1" id="KW-1133">Transmembrane helix</keyword>
<keyword evidence="1" id="KW-0812">Transmembrane</keyword>
<evidence type="ECO:0000313" key="3">
    <source>
        <dbReference type="Proteomes" id="UP000295531"/>
    </source>
</evidence>
<name>A0A4R6PL93_9GAMM</name>
<evidence type="ECO:0000313" key="2">
    <source>
        <dbReference type="EMBL" id="TDP38967.1"/>
    </source>
</evidence>
<organism evidence="2 3">
    <name type="scientific">Idiomarina aquatica</name>
    <dbReference type="NCBI Taxonomy" id="1327752"/>
    <lineage>
        <taxon>Bacteria</taxon>
        <taxon>Pseudomonadati</taxon>
        <taxon>Pseudomonadota</taxon>
        <taxon>Gammaproteobacteria</taxon>
        <taxon>Alteromonadales</taxon>
        <taxon>Idiomarinaceae</taxon>
        <taxon>Idiomarina</taxon>
    </lineage>
</organism>